<dbReference type="SUPFAM" id="SSF48065">
    <property type="entry name" value="DBL homology domain (DH-domain)"/>
    <property type="match status" value="1"/>
</dbReference>
<dbReference type="SUPFAM" id="SSF50729">
    <property type="entry name" value="PH domain-like"/>
    <property type="match status" value="1"/>
</dbReference>
<dbReference type="InterPro" id="IPR000219">
    <property type="entry name" value="DH_dom"/>
</dbReference>
<keyword evidence="3" id="KW-1185">Reference proteome</keyword>
<dbReference type="GO" id="GO:0035556">
    <property type="term" value="P:intracellular signal transduction"/>
    <property type="evidence" value="ECO:0007669"/>
    <property type="project" value="InterPro"/>
</dbReference>
<dbReference type="PROSITE" id="PS00741">
    <property type="entry name" value="DH_1"/>
    <property type="match status" value="1"/>
</dbReference>
<dbReference type="SMART" id="SM00325">
    <property type="entry name" value="RhoGEF"/>
    <property type="match status" value="1"/>
</dbReference>
<dbReference type="Pfam" id="PF00621">
    <property type="entry name" value="RhoGEF"/>
    <property type="match status" value="1"/>
</dbReference>
<dbReference type="eggNOG" id="KOG4424">
    <property type="taxonomic scope" value="Eukaryota"/>
</dbReference>
<dbReference type="InterPro" id="IPR035899">
    <property type="entry name" value="DBL_dom_sf"/>
</dbReference>
<dbReference type="GO" id="GO:0005085">
    <property type="term" value="F:guanyl-nucleotide exchange factor activity"/>
    <property type="evidence" value="ECO:0007669"/>
    <property type="project" value="InterPro"/>
</dbReference>
<dbReference type="PROSITE" id="PS50010">
    <property type="entry name" value="DH_2"/>
    <property type="match status" value="1"/>
</dbReference>
<dbReference type="GO" id="GO:0005737">
    <property type="term" value="C:cytoplasm"/>
    <property type="evidence" value="ECO:0007669"/>
    <property type="project" value="TreeGrafter"/>
</dbReference>
<dbReference type="STRING" id="1561998.A0A1I7UQ29"/>
<proteinExistence type="predicted"/>
<dbReference type="InterPro" id="IPR001849">
    <property type="entry name" value="PH_domain"/>
</dbReference>
<dbReference type="Proteomes" id="UP000095282">
    <property type="component" value="Unplaced"/>
</dbReference>
<dbReference type="PANTHER" id="PTHR12673:SF159">
    <property type="entry name" value="LD03170P"/>
    <property type="match status" value="1"/>
</dbReference>
<feature type="compositionally biased region" description="Polar residues" evidence="1">
    <location>
        <begin position="437"/>
        <end position="453"/>
    </location>
</feature>
<accession>A0A1I7UQ29</accession>
<dbReference type="Gene3D" id="1.20.900.10">
    <property type="entry name" value="Dbl homology (DH) domain"/>
    <property type="match status" value="1"/>
</dbReference>
<dbReference type="InterPro" id="IPR051092">
    <property type="entry name" value="FYVE_RhoGEF_PH"/>
</dbReference>
<feature type="region of interest" description="Disordered" evidence="1">
    <location>
        <begin position="432"/>
        <end position="470"/>
    </location>
</feature>
<protein>
    <submittedName>
        <fullName evidence="4">DH domain-containing protein</fullName>
    </submittedName>
</protein>
<evidence type="ECO:0000313" key="3">
    <source>
        <dbReference type="Proteomes" id="UP000095282"/>
    </source>
</evidence>
<feature type="region of interest" description="Disordered" evidence="1">
    <location>
        <begin position="539"/>
        <end position="560"/>
    </location>
</feature>
<dbReference type="InterPro" id="IPR011993">
    <property type="entry name" value="PH-like_dom_sf"/>
</dbReference>
<name>A0A1I7UQ29_9PELO</name>
<dbReference type="WBParaSite" id="Csp11.Scaffold630.g18212.t1">
    <property type="protein sequence ID" value="Csp11.Scaffold630.g18212.t1"/>
    <property type="gene ID" value="Csp11.Scaffold630.g18212"/>
</dbReference>
<dbReference type="CDD" id="cd00160">
    <property type="entry name" value="RhoGEF"/>
    <property type="match status" value="1"/>
</dbReference>
<dbReference type="AlphaFoldDB" id="A0A1I7UQ29"/>
<evidence type="ECO:0000313" key="4">
    <source>
        <dbReference type="WBParaSite" id="Csp11.Scaffold630.g18212.t1"/>
    </source>
</evidence>
<feature type="compositionally biased region" description="Basic and acidic residues" evidence="1">
    <location>
        <begin position="460"/>
        <end position="470"/>
    </location>
</feature>
<evidence type="ECO:0000259" key="2">
    <source>
        <dbReference type="PROSITE" id="PS50010"/>
    </source>
</evidence>
<feature type="domain" description="DH" evidence="2">
    <location>
        <begin position="55"/>
        <end position="228"/>
    </location>
</feature>
<dbReference type="SMART" id="SM00233">
    <property type="entry name" value="PH"/>
    <property type="match status" value="1"/>
</dbReference>
<organism evidence="3 4">
    <name type="scientific">Caenorhabditis tropicalis</name>
    <dbReference type="NCBI Taxonomy" id="1561998"/>
    <lineage>
        <taxon>Eukaryota</taxon>
        <taxon>Metazoa</taxon>
        <taxon>Ecdysozoa</taxon>
        <taxon>Nematoda</taxon>
        <taxon>Chromadorea</taxon>
        <taxon>Rhabditida</taxon>
        <taxon>Rhabditina</taxon>
        <taxon>Rhabditomorpha</taxon>
        <taxon>Rhabditoidea</taxon>
        <taxon>Rhabditidae</taxon>
        <taxon>Peloderinae</taxon>
        <taxon>Caenorhabditis</taxon>
    </lineage>
</organism>
<dbReference type="Gene3D" id="2.30.29.30">
    <property type="entry name" value="Pleckstrin-homology domain (PH domain)/Phosphotyrosine-binding domain (PTB)"/>
    <property type="match status" value="1"/>
</dbReference>
<dbReference type="InterPro" id="IPR001331">
    <property type="entry name" value="GDS_CDC24_CS"/>
</dbReference>
<dbReference type="PANTHER" id="PTHR12673">
    <property type="entry name" value="FACIOGENITAL DYSPLASIA PROTEIN"/>
    <property type="match status" value="1"/>
</dbReference>
<sequence length="635" mass="73726">MNAGTEFDYYTYNSDSTSSDTAPEEREIQKDYVDIRMSAFTDFNMETLYEHEPKEKINILQEIYNTEKTYVKSLTIVDELYINQLNLWCPKSRKCFRAMFGEISAICKTHQILFESLRTKPIAEVFTKFLPFLKLYTSYASHYEDALKVYAKLMSRSDFRKALNRIEEDPRVEGKKLHAYLIMPIQRIPRYILLIQNLMNYSTDPEDMTNLYKALTGMQALTEQIQSCMAAYENGQRLLTIQLNFGLDGHVLEPGRVLLKEGMLYKRELNGSANYQETVVFLFNDIILYGTKKISLVPYCKYDPSAILSLRHCIVQLDEIGGSIFIRCGNVGIDFTAYSLGGVTEWYNEICDAIDNAKKLRDTLRKDSFKQKSLVFDRGFWQKNRDRFRNMVSGETPSLMNRVLSRKKPLPKLGESDFLRGQWTTSTIASNRKRHVTSPSANRSPISNLSGSLSYMKKNRQSESLETKRPKLDEGTQYLHDFLLKDVTLTQPKTEIFSPMSPKMLKAAVENDDSDFVWTDDEEYVPEEKKIPIRRVASYDEEDRRPRSRSGNRRAIASEPRRRLAVNEIRKLSYQQRTVEPLNMFDDDDGEFDAIDLKVKGERNRPWWEAESAPPAMRNYKTSLLDTVRNNCTIM</sequence>
<evidence type="ECO:0000256" key="1">
    <source>
        <dbReference type="SAM" id="MobiDB-lite"/>
    </source>
</evidence>
<reference evidence="4" key="1">
    <citation type="submission" date="2016-11" db="UniProtKB">
        <authorList>
            <consortium name="WormBaseParasite"/>
        </authorList>
    </citation>
    <scope>IDENTIFICATION</scope>
</reference>